<evidence type="ECO:0000313" key="1">
    <source>
        <dbReference type="EMBL" id="EBY1554044.1"/>
    </source>
</evidence>
<gene>
    <name evidence="1" type="ORF">DU055_14070</name>
</gene>
<dbReference type="AlphaFoldDB" id="A0A5W8MEJ4"/>
<accession>A0A5W8MEJ4</accession>
<sequence>MGYTQATAPLTSGNILPIFYVRQRITVVFYNKSSSVVLILVFCNAVNNFGLMCNQFWIAILATHDPELSISVLTPAL</sequence>
<protein>
    <submittedName>
        <fullName evidence="1">Uncharacterized protein</fullName>
    </submittedName>
</protein>
<proteinExistence type="predicted"/>
<comment type="caution">
    <text evidence="1">The sequence shown here is derived from an EMBL/GenBank/DDBJ whole genome shotgun (WGS) entry which is preliminary data.</text>
</comment>
<dbReference type="EMBL" id="AAHNFW010000047">
    <property type="protein sequence ID" value="EBY1554044.1"/>
    <property type="molecule type" value="Genomic_DNA"/>
</dbReference>
<name>A0A5W8MEJ4_SALET</name>
<reference evidence="1" key="1">
    <citation type="submission" date="2018-07" db="EMBL/GenBank/DDBJ databases">
        <authorList>
            <person name="Ashton P.M."/>
            <person name="Dallman T."/>
            <person name="Nair S."/>
            <person name="De Pinna E."/>
            <person name="Peters T."/>
            <person name="Grant K."/>
        </authorList>
    </citation>
    <scope>NUCLEOTIDE SEQUENCE</scope>
    <source>
        <strain evidence="1">357772</strain>
    </source>
</reference>
<organism evidence="1">
    <name type="scientific">Salmonella enterica subsp. enterica serovar Hofit</name>
    <dbReference type="NCBI Taxonomy" id="2564537"/>
    <lineage>
        <taxon>Bacteria</taxon>
        <taxon>Pseudomonadati</taxon>
        <taxon>Pseudomonadota</taxon>
        <taxon>Gammaproteobacteria</taxon>
        <taxon>Enterobacterales</taxon>
        <taxon>Enterobacteriaceae</taxon>
        <taxon>Salmonella</taxon>
    </lineage>
</organism>